<proteinExistence type="predicted"/>
<protein>
    <submittedName>
        <fullName evidence="1">Glutamate receptor ionotropic, NMDA 2C</fullName>
    </submittedName>
</protein>
<dbReference type="AlphaFoldDB" id="A0AAE1LUH1"/>
<name>A0AAE1LUH1_9NEOP</name>
<evidence type="ECO:0000313" key="1">
    <source>
        <dbReference type="EMBL" id="KAK3931279.1"/>
    </source>
</evidence>
<gene>
    <name evidence="1" type="ORF">KUF71_025538</name>
</gene>
<evidence type="ECO:0000313" key="2">
    <source>
        <dbReference type="Proteomes" id="UP001219518"/>
    </source>
</evidence>
<sequence length="146" mass="16449">MAFFDLLNASANVQPKYMRGSELPLFVPIKIELIQPDVTVVGPTTKIIGVLGNQKIFFYLNEEDHLKVVETNAVQELMALVNAQQHPYCFSIRGRTKQALRFVPFDVQIANQARMKMMLKLSQMPPSVLEEIDIEALAAANIHLQP</sequence>
<dbReference type="EMBL" id="JAHWGI010001421">
    <property type="protein sequence ID" value="KAK3931279.1"/>
    <property type="molecule type" value="Genomic_DNA"/>
</dbReference>
<dbReference type="Proteomes" id="UP001219518">
    <property type="component" value="Unassembled WGS sequence"/>
</dbReference>
<reference evidence="1" key="2">
    <citation type="journal article" date="2023" name="BMC Genomics">
        <title>Pest status, molecular evolution, and epigenetic factors derived from the genome assembly of Frankliniella fusca, a thysanopteran phytovirus vector.</title>
        <authorList>
            <person name="Catto M.A."/>
            <person name="Labadie P.E."/>
            <person name="Jacobson A.L."/>
            <person name="Kennedy G.G."/>
            <person name="Srinivasan R."/>
            <person name="Hunt B.G."/>
        </authorList>
    </citation>
    <scope>NUCLEOTIDE SEQUENCE</scope>
    <source>
        <strain evidence="1">PL_HMW_Pooled</strain>
    </source>
</reference>
<keyword evidence="1" id="KW-0675">Receptor</keyword>
<keyword evidence="2" id="KW-1185">Reference proteome</keyword>
<reference evidence="1" key="1">
    <citation type="submission" date="2021-07" db="EMBL/GenBank/DDBJ databases">
        <authorList>
            <person name="Catto M.A."/>
            <person name="Jacobson A."/>
            <person name="Kennedy G."/>
            <person name="Labadie P."/>
            <person name="Hunt B.G."/>
            <person name="Srinivasan R."/>
        </authorList>
    </citation>
    <scope>NUCLEOTIDE SEQUENCE</scope>
    <source>
        <strain evidence="1">PL_HMW_Pooled</strain>
        <tissue evidence="1">Head</tissue>
    </source>
</reference>
<organism evidence="1 2">
    <name type="scientific">Frankliniella fusca</name>
    <dbReference type="NCBI Taxonomy" id="407009"/>
    <lineage>
        <taxon>Eukaryota</taxon>
        <taxon>Metazoa</taxon>
        <taxon>Ecdysozoa</taxon>
        <taxon>Arthropoda</taxon>
        <taxon>Hexapoda</taxon>
        <taxon>Insecta</taxon>
        <taxon>Pterygota</taxon>
        <taxon>Neoptera</taxon>
        <taxon>Paraneoptera</taxon>
        <taxon>Thysanoptera</taxon>
        <taxon>Terebrantia</taxon>
        <taxon>Thripoidea</taxon>
        <taxon>Thripidae</taxon>
        <taxon>Frankliniella</taxon>
    </lineage>
</organism>
<accession>A0AAE1LUH1</accession>
<comment type="caution">
    <text evidence="1">The sequence shown here is derived from an EMBL/GenBank/DDBJ whole genome shotgun (WGS) entry which is preliminary data.</text>
</comment>